<dbReference type="EMBL" id="JBEQCT010000008">
    <property type="protein sequence ID" value="MFM2486466.1"/>
    <property type="molecule type" value="Genomic_DNA"/>
</dbReference>
<feature type="domain" description="Pyrrolo-quinoline quinone repeat" evidence="6">
    <location>
        <begin position="329"/>
        <end position="390"/>
    </location>
</feature>
<keyword evidence="2 4" id="KW-0472">Membrane</keyword>
<proteinExistence type="inferred from homology"/>
<comment type="subunit">
    <text evidence="4">Part of the Bam complex.</text>
</comment>
<dbReference type="RefSeq" id="WP_408624762.1">
    <property type="nucleotide sequence ID" value="NZ_JBEQCT010000008.1"/>
</dbReference>
<evidence type="ECO:0000256" key="1">
    <source>
        <dbReference type="ARBA" id="ARBA00022729"/>
    </source>
</evidence>
<dbReference type="PANTHER" id="PTHR34512">
    <property type="entry name" value="CELL SURFACE PROTEIN"/>
    <property type="match status" value="1"/>
</dbReference>
<dbReference type="SUPFAM" id="SSF50998">
    <property type="entry name" value="Quinoprotein alcohol dehydrogenase-like"/>
    <property type="match status" value="1"/>
</dbReference>
<dbReference type="InterPro" id="IPR002372">
    <property type="entry name" value="PQQ_rpt_dom"/>
</dbReference>
<sequence>MRRAYQLLLASVMLLILAACSSDKPVHTPAATPEFTNQFSPVKAWSVSVGDGVGSYYSQLCPTVANGLVFAAARQGQLSAFNLKGQRVWQADVSDLPNAKQYIAEGSARLSGGLLAAYGMVYVGSENADLFAFDAKTGKLKWHQDMPGEVIAAPATGDDLLAVITNNGHLVTLDPQTGKIQWSITIDQPSLTLRGKAVPVISNGVVILGRSNGSVSFYSENNGQQLFNAQLAQSEGMTQLDRLVDVDSQPVLVGNDLYAISYNGSLMAVNLQNGQTSWKRSYSAYRDMALSGGELFLTDDSGHLIDLDHFTGSENWQQSTLSYRGVTAPAVAGNYVLVGDQEGYLYWISRDSGHFVAKIKVDSSGLYVAPVVTDNLIIVQTRSGRLIAFKRA</sequence>
<dbReference type="NCBIfam" id="NF008351">
    <property type="entry name" value="PRK11138.1"/>
    <property type="match status" value="1"/>
</dbReference>
<comment type="similarity">
    <text evidence="4">Belongs to the BamB family.</text>
</comment>
<dbReference type="SMART" id="SM00564">
    <property type="entry name" value="PQQ"/>
    <property type="match status" value="7"/>
</dbReference>
<keyword evidence="8" id="KW-1185">Reference proteome</keyword>
<evidence type="ECO:0000313" key="8">
    <source>
        <dbReference type="Proteomes" id="UP001629953"/>
    </source>
</evidence>
<gene>
    <name evidence="4 7" type="primary">bamB</name>
    <name evidence="7" type="ORF">ABUE30_15630</name>
</gene>
<dbReference type="Gene3D" id="2.130.10.10">
    <property type="entry name" value="YVTN repeat-like/Quinoprotein amine dehydrogenase"/>
    <property type="match status" value="1"/>
</dbReference>
<dbReference type="PANTHER" id="PTHR34512:SF30">
    <property type="entry name" value="OUTER MEMBRANE PROTEIN ASSEMBLY FACTOR BAMB"/>
    <property type="match status" value="1"/>
</dbReference>
<dbReference type="HAMAP" id="MF_00923">
    <property type="entry name" value="OM_assembly_BamB"/>
    <property type="match status" value="1"/>
</dbReference>
<accession>A0ABW9G9Y1</accession>
<protein>
    <recommendedName>
        <fullName evidence="4">Outer membrane protein assembly factor BamB</fullName>
    </recommendedName>
</protein>
<name>A0ABW9G9Y1_9GAMM</name>
<dbReference type="InterPro" id="IPR018391">
    <property type="entry name" value="PQQ_b-propeller_rpt"/>
</dbReference>
<dbReference type="InterPro" id="IPR017687">
    <property type="entry name" value="BamB"/>
</dbReference>
<keyword evidence="4" id="KW-0564">Palmitate</keyword>
<feature type="domain" description="Pyrrolo-quinoline quinone repeat" evidence="6">
    <location>
        <begin position="109"/>
        <end position="318"/>
    </location>
</feature>
<feature type="signal peptide" evidence="5">
    <location>
        <begin position="1"/>
        <end position="21"/>
    </location>
</feature>
<keyword evidence="1 4" id="KW-0732">Signal</keyword>
<evidence type="ECO:0000259" key="6">
    <source>
        <dbReference type="Pfam" id="PF13360"/>
    </source>
</evidence>
<dbReference type="PROSITE" id="PS51257">
    <property type="entry name" value="PROKAR_LIPOPROTEIN"/>
    <property type="match status" value="1"/>
</dbReference>
<dbReference type="InterPro" id="IPR011047">
    <property type="entry name" value="Quinoprotein_ADH-like_sf"/>
</dbReference>
<evidence type="ECO:0000313" key="7">
    <source>
        <dbReference type="EMBL" id="MFM2486466.1"/>
    </source>
</evidence>
<evidence type="ECO:0000256" key="4">
    <source>
        <dbReference type="HAMAP-Rule" id="MF_00923"/>
    </source>
</evidence>
<comment type="function">
    <text evidence="4">Part of the outer membrane protein assembly complex, which is involved in assembly and insertion of beta-barrel proteins into the outer membrane.</text>
</comment>
<organism evidence="7 8">
    <name type="scientific">Celerinatantimonas yamalensis</name>
    <dbReference type="NCBI Taxonomy" id="559956"/>
    <lineage>
        <taxon>Bacteria</taxon>
        <taxon>Pseudomonadati</taxon>
        <taxon>Pseudomonadota</taxon>
        <taxon>Gammaproteobacteria</taxon>
        <taxon>Celerinatantimonadaceae</taxon>
        <taxon>Celerinatantimonas</taxon>
    </lineage>
</organism>
<comment type="caution">
    <text evidence="7">The sequence shown here is derived from an EMBL/GenBank/DDBJ whole genome shotgun (WGS) entry which is preliminary data.</text>
</comment>
<dbReference type="InterPro" id="IPR015943">
    <property type="entry name" value="WD40/YVTN_repeat-like_dom_sf"/>
</dbReference>
<evidence type="ECO:0000256" key="5">
    <source>
        <dbReference type="SAM" id="SignalP"/>
    </source>
</evidence>
<comment type="subcellular location">
    <subcellularLocation>
        <location evidence="4">Cell outer membrane</location>
        <topology evidence="4">Lipid-anchor</topology>
    </subcellularLocation>
</comment>
<evidence type="ECO:0000256" key="3">
    <source>
        <dbReference type="ARBA" id="ARBA00023237"/>
    </source>
</evidence>
<dbReference type="Proteomes" id="UP001629953">
    <property type="component" value="Unassembled WGS sequence"/>
</dbReference>
<dbReference type="Pfam" id="PF13360">
    <property type="entry name" value="PQQ_2"/>
    <property type="match status" value="2"/>
</dbReference>
<dbReference type="NCBIfam" id="TIGR03300">
    <property type="entry name" value="assembly_YfgL"/>
    <property type="match status" value="1"/>
</dbReference>
<reference evidence="7 8" key="1">
    <citation type="journal article" date="2013" name="Int. J. Syst. Evol. Microbiol.">
        <title>Celerinatantimonas yamalensis sp. nov., a cold-adapted diazotrophic bacterium from a cold permafrost brine.</title>
        <authorList>
            <person name="Shcherbakova V."/>
            <person name="Chuvilskaya N."/>
            <person name="Rivkina E."/>
            <person name="Demidov N."/>
            <person name="Uchaeva V."/>
            <person name="Suetin S."/>
            <person name="Suzina N."/>
            <person name="Gilichinsky D."/>
        </authorList>
    </citation>
    <scope>NUCLEOTIDE SEQUENCE [LARGE SCALE GENOMIC DNA]</scope>
    <source>
        <strain evidence="7 8">C7</strain>
    </source>
</reference>
<feature type="chain" id="PRO_5047189291" description="Outer membrane protein assembly factor BamB" evidence="5">
    <location>
        <begin position="22"/>
        <end position="392"/>
    </location>
</feature>
<keyword evidence="4" id="KW-0449">Lipoprotein</keyword>
<evidence type="ECO:0000256" key="2">
    <source>
        <dbReference type="ARBA" id="ARBA00023136"/>
    </source>
</evidence>
<keyword evidence="3 4" id="KW-0998">Cell outer membrane</keyword>